<gene>
    <name evidence="2" type="ORF">LCGC14_2318900</name>
</gene>
<sequence length="83" mass="9823">MKMKKTRVAVTISMPQDMAEEYDKLAKRMAKNRSVLFREMFLAYKKHALEKEFRELQTYGVTLAREKGLFTESDVEKLVFQGR</sequence>
<feature type="domain" description="Ribbon-helix-helix protein CopG" evidence="1">
    <location>
        <begin position="9"/>
        <end position="46"/>
    </location>
</feature>
<organism evidence="2">
    <name type="scientific">marine sediment metagenome</name>
    <dbReference type="NCBI Taxonomy" id="412755"/>
    <lineage>
        <taxon>unclassified sequences</taxon>
        <taxon>metagenomes</taxon>
        <taxon>ecological metagenomes</taxon>
    </lineage>
</organism>
<evidence type="ECO:0000313" key="2">
    <source>
        <dbReference type="EMBL" id="KKL49099.1"/>
    </source>
</evidence>
<comment type="caution">
    <text evidence="2">The sequence shown here is derived from an EMBL/GenBank/DDBJ whole genome shotgun (WGS) entry which is preliminary data.</text>
</comment>
<dbReference type="InterPro" id="IPR013321">
    <property type="entry name" value="Arc_rbn_hlx_hlx"/>
</dbReference>
<name>A0A0F9CIZ8_9ZZZZ</name>
<reference evidence="2" key="1">
    <citation type="journal article" date="2015" name="Nature">
        <title>Complex archaea that bridge the gap between prokaryotes and eukaryotes.</title>
        <authorList>
            <person name="Spang A."/>
            <person name="Saw J.H."/>
            <person name="Jorgensen S.L."/>
            <person name="Zaremba-Niedzwiedzka K."/>
            <person name="Martijn J."/>
            <person name="Lind A.E."/>
            <person name="van Eijk R."/>
            <person name="Schleper C."/>
            <person name="Guy L."/>
            <person name="Ettema T.J."/>
        </authorList>
    </citation>
    <scope>NUCLEOTIDE SEQUENCE</scope>
</reference>
<proteinExistence type="predicted"/>
<dbReference type="Pfam" id="PF01402">
    <property type="entry name" value="RHH_1"/>
    <property type="match status" value="1"/>
</dbReference>
<protein>
    <recommendedName>
        <fullName evidence="1">Ribbon-helix-helix protein CopG domain-containing protein</fullName>
    </recommendedName>
</protein>
<evidence type="ECO:0000259" key="1">
    <source>
        <dbReference type="Pfam" id="PF01402"/>
    </source>
</evidence>
<dbReference type="AlphaFoldDB" id="A0A0F9CIZ8"/>
<accession>A0A0F9CIZ8</accession>
<dbReference type="InterPro" id="IPR002145">
    <property type="entry name" value="CopG"/>
</dbReference>
<dbReference type="EMBL" id="LAZR01033085">
    <property type="protein sequence ID" value="KKL49099.1"/>
    <property type="molecule type" value="Genomic_DNA"/>
</dbReference>
<dbReference type="Gene3D" id="1.10.1220.10">
    <property type="entry name" value="Met repressor-like"/>
    <property type="match status" value="1"/>
</dbReference>
<dbReference type="GO" id="GO:0006355">
    <property type="term" value="P:regulation of DNA-templated transcription"/>
    <property type="evidence" value="ECO:0007669"/>
    <property type="project" value="InterPro"/>
</dbReference>